<reference evidence="4" key="1">
    <citation type="submission" date="2022-11" db="UniProtKB">
        <authorList>
            <consortium name="WormBaseParasite"/>
        </authorList>
    </citation>
    <scope>IDENTIFICATION</scope>
</reference>
<dbReference type="Pfam" id="PF01425">
    <property type="entry name" value="Amidase"/>
    <property type="match status" value="1"/>
</dbReference>
<dbReference type="PANTHER" id="PTHR43372:SF4">
    <property type="entry name" value="FATTY-ACID AMIDE HYDROLASE 2"/>
    <property type="match status" value="1"/>
</dbReference>
<dbReference type="InterPro" id="IPR052739">
    <property type="entry name" value="FAAH2"/>
</dbReference>
<dbReference type="InterPro" id="IPR023631">
    <property type="entry name" value="Amidase_dom"/>
</dbReference>
<protein>
    <submittedName>
        <fullName evidence="4">Amidase domain-containing protein</fullName>
    </submittedName>
</protein>
<dbReference type="WBParaSite" id="PSU_v2.g17861.t1">
    <property type="protein sequence ID" value="PSU_v2.g17861.t1"/>
    <property type="gene ID" value="PSU_v2.g17861"/>
</dbReference>
<dbReference type="Proteomes" id="UP000887577">
    <property type="component" value="Unplaced"/>
</dbReference>
<sequence length="297" mass="32708">MIRQRQLTSSELISAYISRIRIINPVINAVVEDNFEGAQKAAADVDVYLDQLDKNSDEYKKLSETKPLLGVPFTIKDTYSVKGFRCTAGIYARRNVVADYDSDVVKNLKEAGAIHLAITNVPEAAFWFECNNRIYGRTKNPYDTRRIAGGSSGGEGAIIAAAGSVIGVGSDIGGSIRIPALCNGVFGLKPSEGAISLNGHHPNFKGGYGKRMCTSGPLCRYAKDLSIFFRVMAGNDVAENRFRLSKPVSMNKLRFFYMEGINSFMIEPLDKKVKATMIKSVKYFEKKYDTSVFSLSC</sequence>
<dbReference type="PROSITE" id="PS00571">
    <property type="entry name" value="AMIDASES"/>
    <property type="match status" value="1"/>
</dbReference>
<name>A0A914YEI4_9BILA</name>
<dbReference type="InterPro" id="IPR020556">
    <property type="entry name" value="Amidase_CS"/>
</dbReference>
<dbReference type="SUPFAM" id="SSF75304">
    <property type="entry name" value="Amidase signature (AS) enzymes"/>
    <property type="match status" value="1"/>
</dbReference>
<evidence type="ECO:0000313" key="3">
    <source>
        <dbReference type="Proteomes" id="UP000887577"/>
    </source>
</evidence>
<dbReference type="InterPro" id="IPR036928">
    <property type="entry name" value="AS_sf"/>
</dbReference>
<dbReference type="AlphaFoldDB" id="A0A914YEI4"/>
<dbReference type="PANTHER" id="PTHR43372">
    <property type="entry name" value="FATTY-ACID AMIDE HYDROLASE"/>
    <property type="match status" value="1"/>
</dbReference>
<evidence type="ECO:0000259" key="2">
    <source>
        <dbReference type="Pfam" id="PF01425"/>
    </source>
</evidence>
<dbReference type="Gene3D" id="3.90.1300.10">
    <property type="entry name" value="Amidase signature (AS) domain"/>
    <property type="match status" value="1"/>
</dbReference>
<comment type="similarity">
    <text evidence="1">Belongs to the amidase family.</text>
</comment>
<dbReference type="GO" id="GO:0012505">
    <property type="term" value="C:endomembrane system"/>
    <property type="evidence" value="ECO:0007669"/>
    <property type="project" value="TreeGrafter"/>
</dbReference>
<feature type="domain" description="Amidase" evidence="2">
    <location>
        <begin position="11"/>
        <end position="240"/>
    </location>
</feature>
<proteinExistence type="inferred from homology"/>
<evidence type="ECO:0000313" key="4">
    <source>
        <dbReference type="WBParaSite" id="PSU_v2.g17861.t1"/>
    </source>
</evidence>
<evidence type="ECO:0000256" key="1">
    <source>
        <dbReference type="ARBA" id="ARBA00009199"/>
    </source>
</evidence>
<accession>A0A914YEI4</accession>
<organism evidence="3 4">
    <name type="scientific">Panagrolaimus superbus</name>
    <dbReference type="NCBI Taxonomy" id="310955"/>
    <lineage>
        <taxon>Eukaryota</taxon>
        <taxon>Metazoa</taxon>
        <taxon>Ecdysozoa</taxon>
        <taxon>Nematoda</taxon>
        <taxon>Chromadorea</taxon>
        <taxon>Rhabditida</taxon>
        <taxon>Tylenchina</taxon>
        <taxon>Panagrolaimomorpha</taxon>
        <taxon>Panagrolaimoidea</taxon>
        <taxon>Panagrolaimidae</taxon>
        <taxon>Panagrolaimus</taxon>
    </lineage>
</organism>
<keyword evidence="3" id="KW-1185">Reference proteome</keyword>